<evidence type="ECO:0000313" key="2">
    <source>
        <dbReference type="Proteomes" id="UP000627292"/>
    </source>
</evidence>
<reference evidence="1" key="2">
    <citation type="submission" date="2020-09" db="EMBL/GenBank/DDBJ databases">
        <authorList>
            <person name="Sun Q."/>
            <person name="Zhou Y."/>
        </authorList>
    </citation>
    <scope>NUCLEOTIDE SEQUENCE</scope>
    <source>
        <strain evidence="1">CGMCC 1.15290</strain>
    </source>
</reference>
<accession>A0A917ITF3</accession>
<dbReference type="Proteomes" id="UP000627292">
    <property type="component" value="Unassembled WGS sequence"/>
</dbReference>
<proteinExistence type="predicted"/>
<comment type="caution">
    <text evidence="1">The sequence shown here is derived from an EMBL/GenBank/DDBJ whole genome shotgun (WGS) entry which is preliminary data.</text>
</comment>
<protein>
    <submittedName>
        <fullName evidence="1">Uncharacterized protein</fullName>
    </submittedName>
</protein>
<keyword evidence="2" id="KW-1185">Reference proteome</keyword>
<gene>
    <name evidence="1" type="ORF">GCM10011379_13660</name>
</gene>
<evidence type="ECO:0000313" key="1">
    <source>
        <dbReference type="EMBL" id="GGH63123.1"/>
    </source>
</evidence>
<dbReference type="AlphaFoldDB" id="A0A917ITF3"/>
<name>A0A917ITF3_9BACT</name>
<sequence>MPSLPGALFCFNHVPEQKTGVLVPAVDMQGNLRGVPERAIDMLVAEFGVPVQFVGVPG</sequence>
<organism evidence="1 2">
    <name type="scientific">Filimonas zeae</name>
    <dbReference type="NCBI Taxonomy" id="1737353"/>
    <lineage>
        <taxon>Bacteria</taxon>
        <taxon>Pseudomonadati</taxon>
        <taxon>Bacteroidota</taxon>
        <taxon>Chitinophagia</taxon>
        <taxon>Chitinophagales</taxon>
        <taxon>Chitinophagaceae</taxon>
        <taxon>Filimonas</taxon>
    </lineage>
</organism>
<reference evidence="1" key="1">
    <citation type="journal article" date="2014" name="Int. J. Syst. Evol. Microbiol.">
        <title>Complete genome sequence of Corynebacterium casei LMG S-19264T (=DSM 44701T), isolated from a smear-ripened cheese.</title>
        <authorList>
            <consortium name="US DOE Joint Genome Institute (JGI-PGF)"/>
            <person name="Walter F."/>
            <person name="Albersmeier A."/>
            <person name="Kalinowski J."/>
            <person name="Ruckert C."/>
        </authorList>
    </citation>
    <scope>NUCLEOTIDE SEQUENCE</scope>
    <source>
        <strain evidence="1">CGMCC 1.15290</strain>
    </source>
</reference>
<dbReference type="EMBL" id="BMIB01000002">
    <property type="protein sequence ID" value="GGH63123.1"/>
    <property type="molecule type" value="Genomic_DNA"/>
</dbReference>